<protein>
    <submittedName>
        <fullName evidence="2">Uncharacterized protein</fullName>
    </submittedName>
</protein>
<feature type="compositionally biased region" description="Low complexity" evidence="1">
    <location>
        <begin position="97"/>
        <end position="113"/>
    </location>
</feature>
<feature type="region of interest" description="Disordered" evidence="1">
    <location>
        <begin position="97"/>
        <end position="127"/>
    </location>
</feature>
<proteinExistence type="predicted"/>
<evidence type="ECO:0000256" key="1">
    <source>
        <dbReference type="SAM" id="MobiDB-lite"/>
    </source>
</evidence>
<sequence>MTKLIDEKTLVDVGLLREWNGRWKFKFSIDGKFKFANSKQSAIERASEAYVKAPKEALLTKDERFREHEREFIEKMDKKYGCCSNSEIERLIHNASAKSANNRASSSREFNSNGGRRSGAAVSSEAVRTFADEKMSLERYLEYRVSASITS</sequence>
<accession>A0AAI9DCB2</accession>
<evidence type="ECO:0000313" key="2">
    <source>
        <dbReference type="EMBL" id="EMJ5134318.1"/>
    </source>
</evidence>
<gene>
    <name evidence="2" type="ORF">RG298_002049</name>
</gene>
<organism evidence="2">
    <name type="scientific">Providencia stuartii</name>
    <dbReference type="NCBI Taxonomy" id="588"/>
    <lineage>
        <taxon>Bacteria</taxon>
        <taxon>Pseudomonadati</taxon>
        <taxon>Pseudomonadota</taxon>
        <taxon>Gammaproteobacteria</taxon>
        <taxon>Enterobacterales</taxon>
        <taxon>Morganellaceae</taxon>
        <taxon>Providencia</taxon>
    </lineage>
</organism>
<reference evidence="2" key="1">
    <citation type="submission" date="2024-02" db="EMBL/GenBank/DDBJ databases">
        <authorList>
            <consortium name="Clinical and Environmental Microbiology Branch: Whole genome sequencing antimicrobial resistance pathogens in the healthcare setting"/>
        </authorList>
    </citation>
    <scope>NUCLEOTIDE SEQUENCE</scope>
    <source>
        <strain evidence="2">2021GO-0154</strain>
    </source>
</reference>
<comment type="caution">
    <text evidence="2">The sequence shown here is derived from an EMBL/GenBank/DDBJ whole genome shotgun (WGS) entry which is preliminary data.</text>
</comment>
<dbReference type="AlphaFoldDB" id="A0AAI9DCB2"/>
<name>A0AAI9DCB2_PROST</name>
<dbReference type="EMBL" id="ABMABF030000006">
    <property type="protein sequence ID" value="EMJ5134318.1"/>
    <property type="molecule type" value="Genomic_DNA"/>
</dbReference>